<organism evidence="1 2">
    <name type="scientific">Helicobacter acinonychis (strain Sheeba)</name>
    <dbReference type="NCBI Taxonomy" id="382638"/>
    <lineage>
        <taxon>Bacteria</taxon>
        <taxon>Pseudomonadati</taxon>
        <taxon>Campylobacterota</taxon>
        <taxon>Epsilonproteobacteria</taxon>
        <taxon>Campylobacterales</taxon>
        <taxon>Helicobacteraceae</taxon>
        <taxon>Helicobacter</taxon>
    </lineage>
</organism>
<sequence length="54" mass="6370">MIRTPKHLTKQESVNLRAYYTAPYLVGCDCKLLKRHVNIEKHTLLYTAYGNKEF</sequence>
<accession>Q17VY6</accession>
<dbReference type="Proteomes" id="UP000000775">
    <property type="component" value="Chromosome"/>
</dbReference>
<dbReference type="KEGG" id="hac:Hac_1466"/>
<dbReference type="GeneID" id="91961793"/>
<keyword evidence="2" id="KW-1185">Reference proteome</keyword>
<protein>
    <submittedName>
        <fullName evidence="1">Uncharacterized protein</fullName>
    </submittedName>
</protein>
<gene>
    <name evidence="1" type="ordered locus">Hac_1466</name>
</gene>
<dbReference type="AlphaFoldDB" id="Q17VY6"/>
<proteinExistence type="predicted"/>
<dbReference type="STRING" id="382638.Hac_1466"/>
<evidence type="ECO:0000313" key="2">
    <source>
        <dbReference type="Proteomes" id="UP000000775"/>
    </source>
</evidence>
<reference evidence="1 2" key="1">
    <citation type="journal article" date="2006" name="PLoS Genet.">
        <title>Who ate whom? Adaptive Helicobacter genomic changes that accompanied a host jump from early humans to large felines.</title>
        <authorList>
            <person name="Eppinger M."/>
            <person name="Baar C."/>
            <person name="Linz B."/>
            <person name="Raddatz G."/>
            <person name="Lanz C."/>
            <person name="Keller H."/>
            <person name="Morelli G."/>
            <person name="Gressmann H."/>
            <person name="Achtman M."/>
            <person name="Schuster S.C."/>
        </authorList>
    </citation>
    <scope>NUCLEOTIDE SEQUENCE [LARGE SCALE GENOMIC DNA]</scope>
    <source>
        <strain evidence="1 2">Sheeba</strain>
    </source>
</reference>
<dbReference type="RefSeq" id="WP_011578280.1">
    <property type="nucleotide sequence ID" value="NC_008229.1"/>
</dbReference>
<dbReference type="EMBL" id="AM260522">
    <property type="protein sequence ID" value="CAK00190.1"/>
    <property type="molecule type" value="Genomic_DNA"/>
</dbReference>
<evidence type="ECO:0000313" key="1">
    <source>
        <dbReference type="EMBL" id="CAK00190.1"/>
    </source>
</evidence>
<dbReference type="HOGENOM" id="CLU_3044042_0_0_7"/>
<name>Q17VY6_HELAH</name>